<protein>
    <submittedName>
        <fullName evidence="2">Uncharacterized protein</fullName>
    </submittedName>
</protein>
<evidence type="ECO:0000313" key="2">
    <source>
        <dbReference type="EMBL" id="KAF0903988.1"/>
    </source>
</evidence>
<dbReference type="EMBL" id="SPHZ02000001">
    <property type="protein sequence ID" value="KAF0934723.1"/>
    <property type="molecule type" value="Genomic_DNA"/>
</dbReference>
<feature type="compositionally biased region" description="Basic and acidic residues" evidence="1">
    <location>
        <begin position="67"/>
        <end position="77"/>
    </location>
</feature>
<reference evidence="2 4" key="1">
    <citation type="submission" date="2019-11" db="EMBL/GenBank/DDBJ databases">
        <title>Whole genome sequence of Oryza granulata.</title>
        <authorList>
            <person name="Li W."/>
        </authorList>
    </citation>
    <scope>NUCLEOTIDE SEQUENCE [LARGE SCALE GENOMIC DNA]</scope>
    <source>
        <strain evidence="4">cv. Menghai</strain>
        <tissue evidence="2">Leaf</tissue>
    </source>
</reference>
<comment type="caution">
    <text evidence="2">The sequence shown here is derived from an EMBL/GenBank/DDBJ whole genome shotgun (WGS) entry which is preliminary data.</text>
</comment>
<name>A0A6G1CU57_9ORYZ</name>
<keyword evidence="4" id="KW-1185">Reference proteome</keyword>
<dbReference type="Proteomes" id="UP000479710">
    <property type="component" value="Unassembled WGS sequence"/>
</dbReference>
<gene>
    <name evidence="3" type="ORF">E2562_028319</name>
    <name evidence="2" type="ORF">E2562_030487</name>
</gene>
<evidence type="ECO:0000313" key="3">
    <source>
        <dbReference type="EMBL" id="KAF0934723.1"/>
    </source>
</evidence>
<dbReference type="EMBL" id="SPHZ02000008">
    <property type="protein sequence ID" value="KAF0903988.1"/>
    <property type="molecule type" value="Genomic_DNA"/>
</dbReference>
<sequence>MREVAPATSVLGRSGAPDSAASWGREDGEEDSTADLRTGRGRRSGGGGRVAPRSPPPYRGDGGFEGVDARSSREAARRVRRGTAT</sequence>
<feature type="region of interest" description="Disordered" evidence="1">
    <location>
        <begin position="1"/>
        <end position="85"/>
    </location>
</feature>
<accession>A0A6G1CU57</accession>
<proteinExistence type="predicted"/>
<dbReference type="AlphaFoldDB" id="A0A6G1CU57"/>
<evidence type="ECO:0000256" key="1">
    <source>
        <dbReference type="SAM" id="MobiDB-lite"/>
    </source>
</evidence>
<evidence type="ECO:0000313" key="4">
    <source>
        <dbReference type="Proteomes" id="UP000479710"/>
    </source>
</evidence>
<organism evidence="2 4">
    <name type="scientific">Oryza meyeriana var. granulata</name>
    <dbReference type="NCBI Taxonomy" id="110450"/>
    <lineage>
        <taxon>Eukaryota</taxon>
        <taxon>Viridiplantae</taxon>
        <taxon>Streptophyta</taxon>
        <taxon>Embryophyta</taxon>
        <taxon>Tracheophyta</taxon>
        <taxon>Spermatophyta</taxon>
        <taxon>Magnoliopsida</taxon>
        <taxon>Liliopsida</taxon>
        <taxon>Poales</taxon>
        <taxon>Poaceae</taxon>
        <taxon>BOP clade</taxon>
        <taxon>Oryzoideae</taxon>
        <taxon>Oryzeae</taxon>
        <taxon>Oryzinae</taxon>
        <taxon>Oryza</taxon>
        <taxon>Oryza meyeriana</taxon>
    </lineage>
</organism>